<feature type="compositionally biased region" description="Polar residues" evidence="1">
    <location>
        <begin position="543"/>
        <end position="567"/>
    </location>
</feature>
<dbReference type="PANTHER" id="PTHR31680:SF4">
    <property type="entry name" value="LONGIFOLIA PROTEIN"/>
    <property type="match status" value="1"/>
</dbReference>
<feature type="compositionally biased region" description="Low complexity" evidence="1">
    <location>
        <begin position="344"/>
        <end position="355"/>
    </location>
</feature>
<name>A0AAP0H9U7_9ASTR</name>
<dbReference type="InterPro" id="IPR032795">
    <property type="entry name" value="DUF3741-assoc"/>
</dbReference>
<evidence type="ECO:0008006" key="6">
    <source>
        <dbReference type="Google" id="ProtNLM"/>
    </source>
</evidence>
<feature type="region of interest" description="Disordered" evidence="1">
    <location>
        <begin position="39"/>
        <end position="150"/>
    </location>
</feature>
<feature type="compositionally biased region" description="Polar residues" evidence="1">
    <location>
        <begin position="55"/>
        <end position="70"/>
    </location>
</feature>
<feature type="region of interest" description="Disordered" evidence="1">
    <location>
        <begin position="538"/>
        <end position="663"/>
    </location>
</feature>
<feature type="compositionally biased region" description="Basic and acidic residues" evidence="1">
    <location>
        <begin position="619"/>
        <end position="634"/>
    </location>
</feature>
<gene>
    <name evidence="4" type="ORF">SSX86_000156</name>
</gene>
<dbReference type="Pfam" id="PF14309">
    <property type="entry name" value="DUF4378"/>
    <property type="match status" value="1"/>
</dbReference>
<dbReference type="Proteomes" id="UP001408789">
    <property type="component" value="Unassembled WGS sequence"/>
</dbReference>
<feature type="domain" description="DUF4378" evidence="2">
    <location>
        <begin position="780"/>
        <end position="953"/>
    </location>
</feature>
<dbReference type="InterPro" id="IPR025486">
    <property type="entry name" value="DUF4378"/>
</dbReference>
<reference evidence="4 5" key="1">
    <citation type="submission" date="2024-04" db="EMBL/GenBank/DDBJ databases">
        <title>The reference genome of an endangered Asteraceae, Deinandra increscens subsp. villosa, native to the Central Coast of California.</title>
        <authorList>
            <person name="Guilliams M."/>
            <person name="Hasenstab-Lehman K."/>
            <person name="Meyer R."/>
            <person name="Mcevoy S."/>
        </authorList>
    </citation>
    <scope>NUCLEOTIDE SEQUENCE [LARGE SCALE GENOMIC DNA]</scope>
    <source>
        <tissue evidence="4">Leaf</tissue>
    </source>
</reference>
<feature type="compositionally biased region" description="Low complexity" evidence="1">
    <location>
        <begin position="97"/>
        <end position="110"/>
    </location>
</feature>
<evidence type="ECO:0000313" key="4">
    <source>
        <dbReference type="EMBL" id="KAK9080398.1"/>
    </source>
</evidence>
<comment type="caution">
    <text evidence="4">The sequence shown here is derived from an EMBL/GenBank/DDBJ whole genome shotgun (WGS) entry which is preliminary data.</text>
</comment>
<evidence type="ECO:0000259" key="2">
    <source>
        <dbReference type="Pfam" id="PF14309"/>
    </source>
</evidence>
<feature type="region of interest" description="Disordered" evidence="1">
    <location>
        <begin position="336"/>
        <end position="401"/>
    </location>
</feature>
<accession>A0AAP0H9U7</accession>
<feature type="domain" description="DUF3741" evidence="3">
    <location>
        <begin position="281"/>
        <end position="303"/>
    </location>
</feature>
<evidence type="ECO:0000256" key="1">
    <source>
        <dbReference type="SAM" id="MobiDB-lite"/>
    </source>
</evidence>
<proteinExistence type="predicted"/>
<dbReference type="EMBL" id="JBCNJP010000002">
    <property type="protein sequence ID" value="KAK9080398.1"/>
    <property type="molecule type" value="Genomic_DNA"/>
</dbReference>
<evidence type="ECO:0000313" key="5">
    <source>
        <dbReference type="Proteomes" id="UP001408789"/>
    </source>
</evidence>
<dbReference type="GO" id="GO:0051513">
    <property type="term" value="P:regulation of monopolar cell growth"/>
    <property type="evidence" value="ECO:0007669"/>
    <property type="project" value="InterPro"/>
</dbReference>
<sequence length="977" mass="110743">MAAKLLHSLTDDNPDLQKQIGCMTGVFQIFDRHQIVTGRRFPGHSPKRLPPGSPQFDNGMSESESSNSHPRQYIAETHSSKMVQEKNNRASTESSRDSFSSMSRSSSFSSLDCNTNKTTHQEPDPSAFPETPSRDSLARQSGGSRLSVDLRDVVKDSMYRHKPTAKDEVHDHTVNYRESLDALAKFQESGWYYNEPRELSRSKSYHIREGPSFSAPKDYPRFSYDGRETNRLSFQSRDVSKTMGTKQVEELPRLSLDSRESSNRSLRNLKSDDVISANRAVTQSRPPSVVAKLMGLEALPDSASTKQKESALGPIRTSRVEDLNLLSKSLKPVDLFGPIKMHNSSRSSPREPTSPLWRNSDMKPISRFPIEPAPWKQRDGSRSPQRPVSRANKSSTKIHSSYSSVYSEVDKRLKDLEFTESGKDLRALKQILEAMQSIEARKEETQTVVKRQPVITQNERFSDRQSPRRSDNLRAYESQIVIMKPAKLVERSDIPVEEFPTDDRKIFTNYVPKSTRRENIVNTNEVKSGGRLARNAVNAPGLTKQQQLAKEQATTSVKSSGSISPRLQQKRTELERRSRPPTPPSDSTKSRKQPSKQVSELSSPGGRRRSKYSNIQQHDGQHHEVNGESKKLSYKETQVSHEVVTTPEFSKKVDNRQSPRSIQEKSTLLLREDESFDPEYRSPVSVLDDGVYIDGSPSPVKHMLKTLKDDATQGMKDQWESLDDVIPDTLPSGVASEINRKKLQSIENLVQKLTRLNSGHDEAHTDYIASLCENTKPDDRYISEILLASGLLLRDLGSNLTTFQFHSSGYPINPELFLVLEQTKFSNPPKQEPGTPEKMIKKEKYHRKLIFDAVNEILAGKLASSAPFQKSFNLVKKTINAQKLLRDLCLEIEQLQTKEKNEDISLEEEDDRLKSVLWEEVLNRAESWTDYNGELPVLALEVERLIFKDLVNEVVLGEAADGRRIKPGRRCRQLFSK</sequence>
<dbReference type="AlphaFoldDB" id="A0AAP0H9U7"/>
<dbReference type="InterPro" id="IPR033334">
    <property type="entry name" value="LNG1/2"/>
</dbReference>
<dbReference type="PANTHER" id="PTHR31680">
    <property type="entry name" value="LONGIFOLIA PROTEIN"/>
    <property type="match status" value="1"/>
</dbReference>
<organism evidence="4 5">
    <name type="scientific">Deinandra increscens subsp. villosa</name>
    <dbReference type="NCBI Taxonomy" id="3103831"/>
    <lineage>
        <taxon>Eukaryota</taxon>
        <taxon>Viridiplantae</taxon>
        <taxon>Streptophyta</taxon>
        <taxon>Embryophyta</taxon>
        <taxon>Tracheophyta</taxon>
        <taxon>Spermatophyta</taxon>
        <taxon>Magnoliopsida</taxon>
        <taxon>eudicotyledons</taxon>
        <taxon>Gunneridae</taxon>
        <taxon>Pentapetalae</taxon>
        <taxon>asterids</taxon>
        <taxon>campanulids</taxon>
        <taxon>Asterales</taxon>
        <taxon>Asteraceae</taxon>
        <taxon>Asteroideae</taxon>
        <taxon>Heliantheae alliance</taxon>
        <taxon>Madieae</taxon>
        <taxon>Madiinae</taxon>
        <taxon>Deinandra</taxon>
    </lineage>
</organism>
<dbReference type="Pfam" id="PF14383">
    <property type="entry name" value="VARLMGL"/>
    <property type="match status" value="1"/>
</dbReference>
<protein>
    <recommendedName>
        <fullName evidence="6">DUF4378 domain-containing protein</fullName>
    </recommendedName>
</protein>
<keyword evidence="5" id="KW-1185">Reference proteome</keyword>
<evidence type="ECO:0000259" key="3">
    <source>
        <dbReference type="Pfam" id="PF14383"/>
    </source>
</evidence>